<dbReference type="eggNOG" id="COG0241">
    <property type="taxonomic scope" value="Bacteria"/>
</dbReference>
<evidence type="ECO:0000256" key="8">
    <source>
        <dbReference type="PIRSR" id="PIRSR004682-1"/>
    </source>
</evidence>
<evidence type="ECO:0000256" key="3">
    <source>
        <dbReference type="ARBA" id="ARBA00022723"/>
    </source>
</evidence>
<evidence type="ECO:0000313" key="12">
    <source>
        <dbReference type="Proteomes" id="UP000027931"/>
    </source>
</evidence>
<sequence length="177" mass="19650">MSQPAVFLDRDGVINDHVTYVNTPEDLILFPGVGTAIKSLRDGGYQVFVVTNQGGIGLGHMKEENLHRIHEKMERELEQDGAVIDEIAYCPHKPHAKCACRKPEPKMILDLARKYDVDLSRSFMVGDRETDVEAGRKAGTRTVFIGANGKTDPHATHSVKTLVEAAEWILKQEPTTT</sequence>
<dbReference type="InterPro" id="IPR006543">
    <property type="entry name" value="Histidinol-phos"/>
</dbReference>
<comment type="caution">
    <text evidence="11">The sequence shown here is derived from an EMBL/GenBank/DDBJ whole genome shotgun (WGS) entry which is preliminary data.</text>
</comment>
<feature type="binding site" evidence="10">
    <location>
        <position position="92"/>
    </location>
    <ligand>
        <name>Zn(2+)</name>
        <dbReference type="ChEBI" id="CHEBI:29105"/>
    </ligand>
</feature>
<dbReference type="InterPro" id="IPR006549">
    <property type="entry name" value="HAD-SF_hydro_IIIA"/>
</dbReference>
<feature type="binding site" evidence="10">
    <location>
        <position position="100"/>
    </location>
    <ligand>
        <name>Zn(2+)</name>
        <dbReference type="ChEBI" id="CHEBI:29105"/>
    </ligand>
</feature>
<dbReference type="SUPFAM" id="SSF56784">
    <property type="entry name" value="HAD-like"/>
    <property type="match status" value="1"/>
</dbReference>
<comment type="cofactor">
    <cofactor evidence="10">
        <name>Mg(2+)</name>
        <dbReference type="ChEBI" id="CHEBI:18420"/>
    </cofactor>
</comment>
<dbReference type="GO" id="GO:0005737">
    <property type="term" value="C:cytoplasm"/>
    <property type="evidence" value="ECO:0007669"/>
    <property type="project" value="UniProtKB-SubCell"/>
</dbReference>
<evidence type="ECO:0000256" key="5">
    <source>
        <dbReference type="ARBA" id="ARBA00023277"/>
    </source>
</evidence>
<keyword evidence="3 10" id="KW-0479">Metal-binding</keyword>
<gene>
    <name evidence="11" type="ORF">EL26_00830</name>
</gene>
<protein>
    <recommendedName>
        <fullName evidence="6 7">D,D-heptose 1,7-bisphosphate phosphatase</fullName>
        <ecNumber evidence="7">3.1.3.-</ecNumber>
    </recommendedName>
</protein>
<evidence type="ECO:0000256" key="7">
    <source>
        <dbReference type="PIRNR" id="PIRNR004682"/>
    </source>
</evidence>
<dbReference type="EC" id="3.1.3.-" evidence="7"/>
<dbReference type="Proteomes" id="UP000027931">
    <property type="component" value="Unassembled WGS sequence"/>
</dbReference>
<feature type="binding site" evidence="10">
    <location>
        <position position="9"/>
    </location>
    <ligand>
        <name>Mg(2+)</name>
        <dbReference type="ChEBI" id="CHEBI:18420"/>
    </ligand>
</feature>
<comment type="cofactor">
    <cofactor evidence="10">
        <name>Zn(2+)</name>
        <dbReference type="ChEBI" id="CHEBI:29105"/>
    </cofactor>
</comment>
<dbReference type="Gene3D" id="3.40.50.1000">
    <property type="entry name" value="HAD superfamily/HAD-like"/>
    <property type="match status" value="1"/>
</dbReference>
<dbReference type="GO" id="GO:0016791">
    <property type="term" value="F:phosphatase activity"/>
    <property type="evidence" value="ECO:0007669"/>
    <property type="project" value="InterPro"/>
</dbReference>
<feature type="site" description="Stabilizes the phosphoryl group" evidence="9">
    <location>
        <position position="51"/>
    </location>
</feature>
<comment type="similarity">
    <text evidence="7">Belongs to the gmhB family.</text>
</comment>
<comment type="subcellular location">
    <subcellularLocation>
        <location evidence="1 7">Cytoplasm</location>
    </subcellularLocation>
</comment>
<feature type="active site" description="Nucleophile" evidence="8">
    <location>
        <position position="11"/>
    </location>
</feature>
<evidence type="ECO:0000256" key="9">
    <source>
        <dbReference type="PIRSR" id="PIRSR004682-3"/>
    </source>
</evidence>
<dbReference type="RefSeq" id="WP_038083373.1">
    <property type="nucleotide sequence ID" value="NZ_JMIR01000001.1"/>
</dbReference>
<keyword evidence="10" id="KW-0460">Magnesium</keyword>
<feature type="binding site" evidence="10">
    <location>
        <position position="11"/>
    </location>
    <ligand>
        <name>Mg(2+)</name>
        <dbReference type="ChEBI" id="CHEBI:18420"/>
    </ligand>
</feature>
<evidence type="ECO:0000256" key="10">
    <source>
        <dbReference type="PIRSR" id="PIRSR004682-4"/>
    </source>
</evidence>
<keyword evidence="5 7" id="KW-0119">Carbohydrate metabolism</keyword>
<dbReference type="NCBIfam" id="TIGR01656">
    <property type="entry name" value="Histidinol-ppas"/>
    <property type="match status" value="1"/>
</dbReference>
<proteinExistence type="inferred from homology"/>
<dbReference type="OrthoDB" id="9801899at2"/>
<dbReference type="NCBIfam" id="TIGR01662">
    <property type="entry name" value="HAD-SF-IIIA"/>
    <property type="match status" value="1"/>
</dbReference>
<dbReference type="STRING" id="1157490.EL26_00830"/>
<dbReference type="EMBL" id="JMIR01000001">
    <property type="protein sequence ID" value="KEO85135.1"/>
    <property type="molecule type" value="Genomic_DNA"/>
</dbReference>
<evidence type="ECO:0000256" key="1">
    <source>
        <dbReference type="ARBA" id="ARBA00004496"/>
    </source>
</evidence>
<feature type="binding site" evidence="10">
    <location>
        <position position="90"/>
    </location>
    <ligand>
        <name>Zn(2+)</name>
        <dbReference type="ChEBI" id="CHEBI:29105"/>
    </ligand>
</feature>
<dbReference type="GO" id="GO:0046872">
    <property type="term" value="F:metal ion binding"/>
    <property type="evidence" value="ECO:0007669"/>
    <property type="project" value="UniProtKB-KW"/>
</dbReference>
<organism evidence="11 12">
    <name type="scientific">Tumebacillus flagellatus</name>
    <dbReference type="NCBI Taxonomy" id="1157490"/>
    <lineage>
        <taxon>Bacteria</taxon>
        <taxon>Bacillati</taxon>
        <taxon>Bacillota</taxon>
        <taxon>Bacilli</taxon>
        <taxon>Bacillales</taxon>
        <taxon>Alicyclobacillaceae</taxon>
        <taxon>Tumebacillus</taxon>
    </lineage>
</organism>
<feature type="site" description="Contributes to substrate recognition" evidence="9">
    <location>
        <position position="101"/>
    </location>
</feature>
<dbReference type="PIRSF" id="PIRSF004682">
    <property type="entry name" value="GmhB"/>
    <property type="match status" value="1"/>
</dbReference>
<evidence type="ECO:0000256" key="6">
    <source>
        <dbReference type="ARBA" id="ARBA00031828"/>
    </source>
</evidence>
<keyword evidence="4 7" id="KW-0378">Hydrolase</keyword>
<dbReference type="PANTHER" id="PTHR42891">
    <property type="entry name" value="D-GLYCERO-BETA-D-MANNO-HEPTOSE-1,7-BISPHOSPHATE 7-PHOSPHATASE"/>
    <property type="match status" value="1"/>
</dbReference>
<dbReference type="CDD" id="cd07503">
    <property type="entry name" value="HAD_HisB-N"/>
    <property type="match status" value="1"/>
</dbReference>
<keyword evidence="2 7" id="KW-0963">Cytoplasm</keyword>
<dbReference type="InterPro" id="IPR036412">
    <property type="entry name" value="HAD-like_sf"/>
</dbReference>
<reference evidence="11 12" key="1">
    <citation type="journal article" date="2013" name="Int. J. Syst. Evol. Microbiol.">
        <title>Tumebacillus flagellatus sp. nov., an alpha-amylase/pullulanase-producing bacterium isolated from cassava wastewater.</title>
        <authorList>
            <person name="Wang Q."/>
            <person name="Xie N."/>
            <person name="Qin Y."/>
            <person name="Shen N."/>
            <person name="Zhu J."/>
            <person name="Mi H."/>
            <person name="Huang R."/>
        </authorList>
    </citation>
    <scope>NUCLEOTIDE SEQUENCE [LARGE SCALE GENOMIC DNA]</scope>
    <source>
        <strain evidence="11 12">GST4</strain>
    </source>
</reference>
<feature type="binding site" evidence="10">
    <location>
        <position position="98"/>
    </location>
    <ligand>
        <name>Zn(2+)</name>
        <dbReference type="ChEBI" id="CHEBI:29105"/>
    </ligand>
</feature>
<evidence type="ECO:0000256" key="4">
    <source>
        <dbReference type="ARBA" id="ARBA00022801"/>
    </source>
</evidence>
<accession>A0A074LXJ0</accession>
<feature type="binding site" evidence="10">
    <location>
        <position position="127"/>
    </location>
    <ligand>
        <name>Mg(2+)</name>
        <dbReference type="ChEBI" id="CHEBI:18420"/>
    </ligand>
</feature>
<keyword evidence="10" id="KW-0862">Zinc</keyword>
<evidence type="ECO:0000313" key="11">
    <source>
        <dbReference type="EMBL" id="KEO85135.1"/>
    </source>
</evidence>
<name>A0A074LXJ0_9BACL</name>
<dbReference type="AlphaFoldDB" id="A0A074LXJ0"/>
<dbReference type="PANTHER" id="PTHR42891:SF1">
    <property type="entry name" value="D-GLYCERO-BETA-D-MANNO-HEPTOSE-1,7-BISPHOSPHATE 7-PHOSPHATASE"/>
    <property type="match status" value="1"/>
</dbReference>
<dbReference type="Pfam" id="PF13242">
    <property type="entry name" value="Hydrolase_like"/>
    <property type="match status" value="1"/>
</dbReference>
<evidence type="ECO:0000256" key="2">
    <source>
        <dbReference type="ARBA" id="ARBA00022490"/>
    </source>
</evidence>
<dbReference type="InterPro" id="IPR004446">
    <property type="entry name" value="Heptose_bisP_phosphatase"/>
</dbReference>
<feature type="active site" description="Nucleophile" evidence="8">
    <location>
        <position position="9"/>
    </location>
</feature>
<keyword evidence="12" id="KW-1185">Reference proteome</keyword>
<dbReference type="InterPro" id="IPR023214">
    <property type="entry name" value="HAD_sf"/>
</dbReference>
<dbReference type="GO" id="GO:0005975">
    <property type="term" value="P:carbohydrate metabolic process"/>
    <property type="evidence" value="ECO:0007669"/>
    <property type="project" value="InterPro"/>
</dbReference>
<feature type="site" description="Stabilizes the phosphoryl group" evidence="9">
    <location>
        <position position="102"/>
    </location>
</feature>